<dbReference type="EMBL" id="CM039430">
    <property type="protein sequence ID" value="KAI4345140.1"/>
    <property type="molecule type" value="Genomic_DNA"/>
</dbReference>
<proteinExistence type="predicted"/>
<sequence length="121" mass="14064">MEKPLSSRRTQIDSEVTESEMAAAHQLIQLSDEDNKKIRSRSSHEDEEVDNQSLSIITSAKIEEIFGKDELFRPKKQRRYRSLVDLYMETRPINAGNGKKVKPLQKKPKWVYRTNQSAKDS</sequence>
<dbReference type="Proteomes" id="UP000828941">
    <property type="component" value="Chromosome 5"/>
</dbReference>
<name>A0ACB9PES4_BAUVA</name>
<reference evidence="1 2" key="1">
    <citation type="journal article" date="2022" name="DNA Res.">
        <title>Chromosomal-level genome assembly of the orchid tree Bauhinia variegata (Leguminosae; Cercidoideae) supports the allotetraploid origin hypothesis of Bauhinia.</title>
        <authorList>
            <person name="Zhong Y."/>
            <person name="Chen Y."/>
            <person name="Zheng D."/>
            <person name="Pang J."/>
            <person name="Liu Y."/>
            <person name="Luo S."/>
            <person name="Meng S."/>
            <person name="Qian L."/>
            <person name="Wei D."/>
            <person name="Dai S."/>
            <person name="Zhou R."/>
        </authorList>
    </citation>
    <scope>NUCLEOTIDE SEQUENCE [LARGE SCALE GENOMIC DNA]</scope>
    <source>
        <strain evidence="1">BV-YZ2020</strain>
    </source>
</reference>
<evidence type="ECO:0000313" key="1">
    <source>
        <dbReference type="EMBL" id="KAI4345140.1"/>
    </source>
</evidence>
<organism evidence="1 2">
    <name type="scientific">Bauhinia variegata</name>
    <name type="common">Purple orchid tree</name>
    <name type="synonym">Phanera variegata</name>
    <dbReference type="NCBI Taxonomy" id="167791"/>
    <lineage>
        <taxon>Eukaryota</taxon>
        <taxon>Viridiplantae</taxon>
        <taxon>Streptophyta</taxon>
        <taxon>Embryophyta</taxon>
        <taxon>Tracheophyta</taxon>
        <taxon>Spermatophyta</taxon>
        <taxon>Magnoliopsida</taxon>
        <taxon>eudicotyledons</taxon>
        <taxon>Gunneridae</taxon>
        <taxon>Pentapetalae</taxon>
        <taxon>rosids</taxon>
        <taxon>fabids</taxon>
        <taxon>Fabales</taxon>
        <taxon>Fabaceae</taxon>
        <taxon>Cercidoideae</taxon>
        <taxon>Cercideae</taxon>
        <taxon>Bauhiniinae</taxon>
        <taxon>Bauhinia</taxon>
    </lineage>
</organism>
<keyword evidence="2" id="KW-1185">Reference proteome</keyword>
<evidence type="ECO:0000313" key="2">
    <source>
        <dbReference type="Proteomes" id="UP000828941"/>
    </source>
</evidence>
<comment type="caution">
    <text evidence="1">The sequence shown here is derived from an EMBL/GenBank/DDBJ whole genome shotgun (WGS) entry which is preliminary data.</text>
</comment>
<protein>
    <submittedName>
        <fullName evidence="1">Uncharacterized protein</fullName>
    </submittedName>
</protein>
<accession>A0ACB9PES4</accession>
<gene>
    <name evidence="1" type="ORF">L6164_012295</name>
</gene>